<dbReference type="GeneID" id="11472116"/>
<keyword evidence="6" id="KW-0472">Membrane</keyword>
<feature type="domain" description="Myosin-binding" evidence="11">
    <location>
        <begin position="238"/>
        <end position="403"/>
    </location>
</feature>
<dbReference type="RefSeq" id="XP_003647182.1">
    <property type="nucleotide sequence ID" value="XM_003647134.1"/>
</dbReference>
<proteinExistence type="inferred from homology"/>
<dbReference type="Pfam" id="PF12632">
    <property type="entry name" value="Vezatin"/>
    <property type="match status" value="1"/>
</dbReference>
<dbReference type="HOGENOM" id="CLU_024345_0_0_1"/>
<dbReference type="Proteomes" id="UP000006790">
    <property type="component" value="Chromosome 5"/>
</dbReference>
<keyword evidence="9" id="KW-0325">Glycoprotein</keyword>
<evidence type="ECO:0000256" key="9">
    <source>
        <dbReference type="ARBA" id="ARBA00023180"/>
    </source>
</evidence>
<keyword evidence="13" id="KW-1185">Reference proteome</keyword>
<dbReference type="GO" id="GO:0045033">
    <property type="term" value="P:peroxisome inheritance"/>
    <property type="evidence" value="ECO:0007669"/>
    <property type="project" value="InterPro"/>
</dbReference>
<evidence type="ECO:0000256" key="4">
    <source>
        <dbReference type="ARBA" id="ARBA00022692"/>
    </source>
</evidence>
<dbReference type="OMA" id="FQYTIIA"/>
<dbReference type="InterPro" id="IPR026859">
    <property type="entry name" value="Myosin-bd"/>
</dbReference>
<evidence type="ECO:0000313" key="13">
    <source>
        <dbReference type="Proteomes" id="UP000006790"/>
    </source>
</evidence>
<evidence type="ECO:0000313" key="12">
    <source>
        <dbReference type="EMBL" id="AET40365.1"/>
    </source>
</evidence>
<evidence type="ECO:0000256" key="7">
    <source>
        <dbReference type="ARBA" id="ARBA00023140"/>
    </source>
</evidence>
<dbReference type="EMBL" id="CP002501">
    <property type="protein sequence ID" value="AET40365.1"/>
    <property type="molecule type" value="Genomic_DNA"/>
</dbReference>
<comment type="subcellular location">
    <subcellularLocation>
        <location evidence="1">Peroxisome membrane</location>
        <topology evidence="1">Single-pass membrane protein</topology>
    </subcellularLocation>
</comment>
<protein>
    <recommendedName>
        <fullName evidence="3">Inheritance of peroxisomes protein 2</fullName>
    </recommendedName>
</protein>
<sequence>MVFSYSSKLLSPEYINSASTIENKNHQKCHKTDVGINKRRSSSRELPLSKSKTVRKFLAVEPVTDHSLDVGGCQDFMDFKTVPDWGIEIYDDQSRVEVWEDFEPLDPDESELLQFSNIQVEMDTQSELNLLIKKVFEQPQSDGRDQFFEEFQYTIATSKVLNINGGDYQGILSTTFTKSILNFHKQSSSLLLNSPSVPTKFGKLLTSKKKFYLQRTIPFLPLLLFCTHCFRKILCVRSKNRKNIVIVLLLAVHLSLQQELFHSRYVKYSTLVNLKTMLDLLIKLDKLSHRFHMRFKELTIYKPISLARGSLESTITNSNTSLIKDILSSTADLLYYKLKLAISDILPLVDTEDLVHYCELYNINIATLYGFLHCAPDTTTSEKISRQHLLEKFTLCCLLSIPKFDRRVVTLSPVILKLFPDCDSQYLRETEKFLIVSKSLSRVNECLKDILATISSYKSHLYTIEVSMGQPAPSPKIPSIFEGDSVERITITLNELNELQTRLLHGENDDEKLHEYVQGKLYDLHNYWVNSVVQKKGQQQYVSSSTRDQRKHTLRCTSTGFMLNVVKAAASTKSLDLSSSSFVPSTFMDTADLELENDFLDSSTYSEPDERIYVTAGEEFEPPDYFKDKFKKLTDEQLKEHLDKRIQNLALENQRSKEQLIRHKSFELLSFKMNSFTNGLESRSFCPSEESIPVLYELKQLMDTDT</sequence>
<accession>I6NE73</accession>
<keyword evidence="5" id="KW-1133">Transmembrane helix</keyword>
<comment type="similarity">
    <text evidence="2">Belongs to the INP2 family.</text>
</comment>
<evidence type="ECO:0000256" key="2">
    <source>
        <dbReference type="ARBA" id="ARBA00007231"/>
    </source>
</evidence>
<evidence type="ECO:0000256" key="8">
    <source>
        <dbReference type="ARBA" id="ARBA00023170"/>
    </source>
</evidence>
<evidence type="ECO:0000259" key="11">
    <source>
        <dbReference type="Pfam" id="PF12632"/>
    </source>
</evidence>
<name>I6NE73_ERECY</name>
<dbReference type="InterPro" id="IPR026235">
    <property type="entry name" value="INP2"/>
</dbReference>
<dbReference type="STRING" id="931890.I6NE73"/>
<feature type="region of interest" description="Disordered" evidence="10">
    <location>
        <begin position="28"/>
        <end position="47"/>
    </location>
</feature>
<dbReference type="GO" id="GO:0017022">
    <property type="term" value="F:myosin binding"/>
    <property type="evidence" value="ECO:0007669"/>
    <property type="project" value="InterPro"/>
</dbReference>
<dbReference type="KEGG" id="erc:Ecym_5629"/>
<reference evidence="12 13" key="1">
    <citation type="journal article" date="2011" name="G3 (Bethesda)">
        <title>Genome evolution in the Eremothecium clade of the Saccharomyces complex revealed by comparative genomics.</title>
        <authorList>
            <person name="Wendland J."/>
            <person name="Walther A."/>
        </authorList>
    </citation>
    <scope>NUCLEOTIDE SEQUENCE [LARGE SCALE GENOMIC DNA]</scope>
    <source>
        <strain evidence="13">CBS 270.75 / DBVPG 7215 / KCTC 17166 / NRRL Y-17582</strain>
    </source>
</reference>
<keyword evidence="8" id="KW-0675">Receptor</keyword>
<evidence type="ECO:0000256" key="6">
    <source>
        <dbReference type="ARBA" id="ARBA00023136"/>
    </source>
</evidence>
<dbReference type="AlphaFoldDB" id="I6NE73"/>
<evidence type="ECO:0000256" key="1">
    <source>
        <dbReference type="ARBA" id="ARBA00004549"/>
    </source>
</evidence>
<evidence type="ECO:0000256" key="10">
    <source>
        <dbReference type="SAM" id="MobiDB-lite"/>
    </source>
</evidence>
<keyword evidence="4" id="KW-0812">Transmembrane</keyword>
<evidence type="ECO:0000256" key="5">
    <source>
        <dbReference type="ARBA" id="ARBA00022989"/>
    </source>
</evidence>
<keyword evidence="7" id="KW-0576">Peroxisome</keyword>
<dbReference type="PRINTS" id="PR02104">
    <property type="entry name" value="INPROXISOME2"/>
</dbReference>
<dbReference type="GO" id="GO:0005778">
    <property type="term" value="C:peroxisomal membrane"/>
    <property type="evidence" value="ECO:0007669"/>
    <property type="project" value="UniProtKB-SubCell"/>
</dbReference>
<dbReference type="eggNOG" id="ENOG502QR0E">
    <property type="taxonomic scope" value="Eukaryota"/>
</dbReference>
<dbReference type="FunCoup" id="I6NE73">
    <property type="interactions" value="118"/>
</dbReference>
<organism evidence="12 13">
    <name type="scientific">Eremothecium cymbalariae (strain CBS 270.75 / DBVPG 7215 / KCTC 17166 / NRRL Y-17582)</name>
    <name type="common">Yeast</name>
    <dbReference type="NCBI Taxonomy" id="931890"/>
    <lineage>
        <taxon>Eukaryota</taxon>
        <taxon>Fungi</taxon>
        <taxon>Dikarya</taxon>
        <taxon>Ascomycota</taxon>
        <taxon>Saccharomycotina</taxon>
        <taxon>Saccharomycetes</taxon>
        <taxon>Saccharomycetales</taxon>
        <taxon>Saccharomycetaceae</taxon>
        <taxon>Eremothecium</taxon>
    </lineage>
</organism>
<gene>
    <name evidence="12" type="ordered locus">Ecym_5629</name>
</gene>
<evidence type="ECO:0000256" key="3">
    <source>
        <dbReference type="ARBA" id="ARBA00021399"/>
    </source>
</evidence>
<dbReference type="InParanoid" id="I6NE73"/>
<dbReference type="OrthoDB" id="4045067at2759"/>